<feature type="transmembrane region" description="Helical" evidence="6">
    <location>
        <begin position="108"/>
        <end position="127"/>
    </location>
</feature>
<name>A0ABZ0CX70_9BURK</name>
<feature type="transmembrane region" description="Helical" evidence="6">
    <location>
        <begin position="258"/>
        <end position="278"/>
    </location>
</feature>
<dbReference type="PANTHER" id="PTHR30482">
    <property type="entry name" value="HIGH-AFFINITY BRANCHED-CHAIN AMINO ACID TRANSPORT SYSTEM PERMEASE"/>
    <property type="match status" value="1"/>
</dbReference>
<protein>
    <submittedName>
        <fullName evidence="7">Branched-chain amino acid ABC transporter permease</fullName>
    </submittedName>
</protein>
<evidence type="ECO:0000256" key="3">
    <source>
        <dbReference type="ARBA" id="ARBA00022692"/>
    </source>
</evidence>
<keyword evidence="8" id="KW-1185">Reference proteome</keyword>
<dbReference type="RefSeq" id="WP_316702479.1">
    <property type="nucleotide sequence ID" value="NZ_CP136336.1"/>
</dbReference>
<dbReference type="CDD" id="cd06581">
    <property type="entry name" value="TM_PBP1_LivM_like"/>
    <property type="match status" value="1"/>
</dbReference>
<sequence length="286" mass="29693">MTDFHVHLAVLVCLNVVIVSGLALISRTGQLSLGHGAFVGIAAYAAVLAHMKAGWPFWLSALGGIAAAALVALVLGWVILRLRGVYFVLVTFAFAELVRLALLDWSALTGGANGIAGIPPATLFGVAFDTKARFLVLALGVAAASAFFLKRLATTPTGHAYDAVSENPALAEASGLNVHRLQLQAFVIGCAIAGLGGVLLAHYVGFVSPESFNTTLSINVIVMLVIGGRQSVWGPLIGAAILTPLPELLRGAVQTQHIFYGAALILILHFMPGGLASLPGRFAKGR</sequence>
<dbReference type="InterPro" id="IPR001851">
    <property type="entry name" value="ABC_transp_permease"/>
</dbReference>
<comment type="subcellular location">
    <subcellularLocation>
        <location evidence="1">Cell membrane</location>
        <topology evidence="1">Multi-pass membrane protein</topology>
    </subcellularLocation>
</comment>
<dbReference type="Proteomes" id="UP001303946">
    <property type="component" value="Chromosome"/>
</dbReference>
<dbReference type="InterPro" id="IPR043428">
    <property type="entry name" value="LivM-like"/>
</dbReference>
<feature type="transmembrane region" description="Helical" evidence="6">
    <location>
        <begin position="6"/>
        <end position="25"/>
    </location>
</feature>
<feature type="transmembrane region" description="Helical" evidence="6">
    <location>
        <begin position="32"/>
        <end position="51"/>
    </location>
</feature>
<accession>A0ABZ0CX70</accession>
<dbReference type="EMBL" id="CP136336">
    <property type="protein sequence ID" value="WOB09530.1"/>
    <property type="molecule type" value="Genomic_DNA"/>
</dbReference>
<feature type="transmembrane region" description="Helical" evidence="6">
    <location>
        <begin position="85"/>
        <end position="102"/>
    </location>
</feature>
<feature type="transmembrane region" description="Helical" evidence="6">
    <location>
        <begin position="57"/>
        <end position="78"/>
    </location>
</feature>
<evidence type="ECO:0000256" key="5">
    <source>
        <dbReference type="ARBA" id="ARBA00023136"/>
    </source>
</evidence>
<keyword evidence="2" id="KW-1003">Cell membrane</keyword>
<evidence type="ECO:0000256" key="1">
    <source>
        <dbReference type="ARBA" id="ARBA00004651"/>
    </source>
</evidence>
<keyword evidence="4 6" id="KW-1133">Transmembrane helix</keyword>
<evidence type="ECO:0000256" key="2">
    <source>
        <dbReference type="ARBA" id="ARBA00022475"/>
    </source>
</evidence>
<dbReference type="Pfam" id="PF02653">
    <property type="entry name" value="BPD_transp_2"/>
    <property type="match status" value="1"/>
</dbReference>
<keyword evidence="5 6" id="KW-0472">Membrane</keyword>
<evidence type="ECO:0000256" key="6">
    <source>
        <dbReference type="SAM" id="Phobius"/>
    </source>
</evidence>
<evidence type="ECO:0000256" key="4">
    <source>
        <dbReference type="ARBA" id="ARBA00022989"/>
    </source>
</evidence>
<keyword evidence="3 6" id="KW-0812">Transmembrane</keyword>
<feature type="transmembrane region" description="Helical" evidence="6">
    <location>
        <begin position="134"/>
        <end position="153"/>
    </location>
</feature>
<gene>
    <name evidence="7" type="ORF">RXV79_05575</name>
</gene>
<feature type="transmembrane region" description="Helical" evidence="6">
    <location>
        <begin position="183"/>
        <end position="204"/>
    </location>
</feature>
<evidence type="ECO:0000313" key="8">
    <source>
        <dbReference type="Proteomes" id="UP001303946"/>
    </source>
</evidence>
<organism evidence="7 8">
    <name type="scientific">Piscinibacter gummiphilus</name>
    <dbReference type="NCBI Taxonomy" id="946333"/>
    <lineage>
        <taxon>Bacteria</taxon>
        <taxon>Pseudomonadati</taxon>
        <taxon>Pseudomonadota</taxon>
        <taxon>Betaproteobacteria</taxon>
        <taxon>Burkholderiales</taxon>
        <taxon>Sphaerotilaceae</taxon>
        <taxon>Piscinibacter</taxon>
    </lineage>
</organism>
<feature type="transmembrane region" description="Helical" evidence="6">
    <location>
        <begin position="216"/>
        <end position="238"/>
    </location>
</feature>
<reference evidence="7 8" key="1">
    <citation type="submission" date="2023-10" db="EMBL/GenBank/DDBJ databases">
        <title>Bacteria for the degradation of biodegradable plastic PBAT(Polybutylene adipate terephthalate).</title>
        <authorList>
            <person name="Weon H.-Y."/>
            <person name="Yeon J."/>
        </authorList>
    </citation>
    <scope>NUCLEOTIDE SEQUENCE [LARGE SCALE GENOMIC DNA]</scope>
    <source>
        <strain evidence="7 8">SBD 7-3</strain>
    </source>
</reference>
<evidence type="ECO:0000313" key="7">
    <source>
        <dbReference type="EMBL" id="WOB09530.1"/>
    </source>
</evidence>
<dbReference type="PANTHER" id="PTHR30482:SF20">
    <property type="entry name" value="HIGH-AFFINITY BRANCHED-CHAIN AMINO ACID TRANSPORT SYSTEM PERMEASE PROTEIN LIVM"/>
    <property type="match status" value="1"/>
</dbReference>
<proteinExistence type="predicted"/>